<feature type="compositionally biased region" description="Polar residues" evidence="1">
    <location>
        <begin position="392"/>
        <end position="407"/>
    </location>
</feature>
<dbReference type="EMBL" id="LR746279">
    <property type="protein sequence ID" value="CAA7409484.1"/>
    <property type="molecule type" value="Genomic_DNA"/>
</dbReference>
<dbReference type="AlphaFoldDB" id="A0A7I8JRW1"/>
<protein>
    <submittedName>
        <fullName evidence="2">Uncharacterized protein</fullName>
    </submittedName>
</protein>
<dbReference type="Proteomes" id="UP000663760">
    <property type="component" value="Chromosome 16"/>
</dbReference>
<feature type="region of interest" description="Disordered" evidence="1">
    <location>
        <begin position="386"/>
        <end position="407"/>
    </location>
</feature>
<evidence type="ECO:0000313" key="4">
    <source>
        <dbReference type="Proteomes" id="UP000663760"/>
    </source>
</evidence>
<organism evidence="2">
    <name type="scientific">Spirodela intermedia</name>
    <name type="common">Intermediate duckweed</name>
    <dbReference type="NCBI Taxonomy" id="51605"/>
    <lineage>
        <taxon>Eukaryota</taxon>
        <taxon>Viridiplantae</taxon>
        <taxon>Streptophyta</taxon>
        <taxon>Embryophyta</taxon>
        <taxon>Tracheophyta</taxon>
        <taxon>Spermatophyta</taxon>
        <taxon>Magnoliopsida</taxon>
        <taxon>Liliopsida</taxon>
        <taxon>Araceae</taxon>
        <taxon>Lemnoideae</taxon>
        <taxon>Spirodela</taxon>
    </lineage>
</organism>
<reference evidence="2" key="1">
    <citation type="submission" date="2019-12" db="EMBL/GenBank/DDBJ databases">
        <authorList>
            <person name="Scholz U."/>
            <person name="Mascher M."/>
            <person name="Fiebig A."/>
        </authorList>
    </citation>
    <scope>NUCLEOTIDE SEQUENCE</scope>
</reference>
<accession>A0A7I8JRW1</accession>
<evidence type="ECO:0000256" key="1">
    <source>
        <dbReference type="SAM" id="MobiDB-lite"/>
    </source>
</evidence>
<sequence length="407" mass="43372">MYTSIGNLTSTSEKSIILSSSGGPITGSDCPSRRPVGSIRHPSRLLHLDGLRRIGPLLPHHLQHLHLLPRVERVGAPSDGIRQPVDPHLEFIVLPLDPPPVLDEIRPPLVLRGVALHVEVAVWISGLDIVLPAEGDPDGSETCGLRHGLEGEKSAAVVGDVASELLHRRRLLFWVGGGDEDVDAGEVGAAGGVRRRRRVELVPEHGKIGGPVDGTELGDLLADDGHAPEPEGLLVGMLHPADDGGGHGDLAGERLPLLVHGLRRRPTEVAVVFSGAGAAVAVVLGPEGVAVAVGSLGLEQPPVVVELSRLAPHQKRLVGGLHNRHSAVRLLARRRRQRQRRPGGELRRVAVVVLPHLVRLLASRAHPPSLLRVHITIPAYLEPAHADHHCRSTSPVPEKTTSGKNQT</sequence>
<name>A0A7I8JRW1_SPIIN</name>
<gene>
    <name evidence="2" type="ORF">SI7747_16018714</name>
    <name evidence="3" type="ORF">SI8410_16020162</name>
</gene>
<evidence type="ECO:0000313" key="2">
    <source>
        <dbReference type="EMBL" id="CAA2633179.1"/>
    </source>
</evidence>
<dbReference type="EMBL" id="LR743603">
    <property type="protein sequence ID" value="CAA2633179.1"/>
    <property type="molecule type" value="Genomic_DNA"/>
</dbReference>
<keyword evidence="4" id="KW-1185">Reference proteome</keyword>
<proteinExistence type="predicted"/>
<evidence type="ECO:0000313" key="3">
    <source>
        <dbReference type="EMBL" id="CAA7409484.1"/>
    </source>
</evidence>